<evidence type="ECO:0000313" key="6">
    <source>
        <dbReference type="Proteomes" id="UP000063953"/>
    </source>
</evidence>
<evidence type="ECO:0000259" key="4">
    <source>
        <dbReference type="SMART" id="SM00062"/>
    </source>
</evidence>
<feature type="chain" id="PRO_5005472012" evidence="3">
    <location>
        <begin position="24"/>
        <end position="251"/>
    </location>
</feature>
<proteinExistence type="inferred from homology"/>
<keyword evidence="6" id="KW-1185">Reference proteome</keyword>
<gene>
    <name evidence="5" type="ORF">AKN88_05095</name>
</gene>
<dbReference type="CDD" id="cd13702">
    <property type="entry name" value="PBP2_mlr5654_like"/>
    <property type="match status" value="1"/>
</dbReference>
<keyword evidence="2 3" id="KW-0732">Signal</keyword>
<accession>A0A0K1XDW4</accession>
<dbReference type="Pfam" id="PF00497">
    <property type="entry name" value="SBP_bac_3"/>
    <property type="match status" value="1"/>
</dbReference>
<dbReference type="EMBL" id="CP012365">
    <property type="protein sequence ID" value="AKX59378.1"/>
    <property type="molecule type" value="Genomic_DNA"/>
</dbReference>
<evidence type="ECO:0000256" key="1">
    <source>
        <dbReference type="ARBA" id="ARBA00010333"/>
    </source>
</evidence>
<dbReference type="STRING" id="1697053.AKN87_07515"/>
<dbReference type="PANTHER" id="PTHR35936">
    <property type="entry name" value="MEMBRANE-BOUND LYTIC MUREIN TRANSGLYCOSYLASE F"/>
    <property type="match status" value="1"/>
</dbReference>
<feature type="signal peptide" evidence="3">
    <location>
        <begin position="1"/>
        <end position="23"/>
    </location>
</feature>
<protein>
    <submittedName>
        <fullName evidence="5">Amino acid ABC transporter</fullName>
    </submittedName>
</protein>
<dbReference type="PANTHER" id="PTHR35936:SF17">
    <property type="entry name" value="ARGININE-BINDING EXTRACELLULAR PROTEIN ARTP"/>
    <property type="match status" value="1"/>
</dbReference>
<evidence type="ECO:0000256" key="2">
    <source>
        <dbReference type="ARBA" id="ARBA00022729"/>
    </source>
</evidence>
<reference evidence="5 6" key="1">
    <citation type="journal article" date="2015" name="Genome Announc.">
        <title>Genome Sequences of Oblitimonas alkaliphila gen. nov. sp. nov. (Proposed), a Novel Bacterium of the Pseudomonadaceae Family.</title>
        <authorList>
            <person name="Lauer A.C."/>
            <person name="Nicholson A.C."/>
            <person name="Humrighouse B.W."/>
            <person name="Emery B."/>
            <person name="Drobish A."/>
            <person name="Juieng P."/>
            <person name="Loparev V."/>
            <person name="McQuiston J.R."/>
        </authorList>
    </citation>
    <scope>NUCLEOTIDE SEQUENCE [LARGE SCALE GENOMIC DNA]</scope>
    <source>
        <strain evidence="5 6">E5571</strain>
    </source>
</reference>
<dbReference type="InterPro" id="IPR001638">
    <property type="entry name" value="Solute-binding_3/MltF_N"/>
</dbReference>
<dbReference type="Gene3D" id="3.40.190.10">
    <property type="entry name" value="Periplasmic binding protein-like II"/>
    <property type="match status" value="2"/>
</dbReference>
<dbReference type="SMART" id="SM00062">
    <property type="entry name" value="PBPb"/>
    <property type="match status" value="1"/>
</dbReference>
<evidence type="ECO:0000256" key="3">
    <source>
        <dbReference type="SAM" id="SignalP"/>
    </source>
</evidence>
<organism evidence="5 6">
    <name type="scientific">Thiopseudomonas alkaliphila</name>
    <dbReference type="NCBI Taxonomy" id="1697053"/>
    <lineage>
        <taxon>Bacteria</taxon>
        <taxon>Pseudomonadati</taxon>
        <taxon>Pseudomonadota</taxon>
        <taxon>Gammaproteobacteria</taxon>
        <taxon>Pseudomonadales</taxon>
        <taxon>Pseudomonadaceae</taxon>
        <taxon>Thiopseudomonas</taxon>
    </lineage>
</organism>
<feature type="domain" description="Solute-binding protein family 3/N-terminal" evidence="4">
    <location>
        <begin position="25"/>
        <end position="248"/>
    </location>
</feature>
<sequence>MKKTSLFVAAMASFVFTSGAAMAEKLRIGTEGGMPPFNMLDQSGKATGFDVDISYALCEKMQAECDVVLVDWDGSIPALNAKKFDFLASSMSITEERKKAVGFTNPIYTNSLQFIAPKSEDFKTDTAALKGKVIGAQRATVSGDWLEENLGKTVEVRLYDTNENAYLDLSAGRIDAILADKLLNWDWLNSDMGKDYEFKGEPVFQSDKIGIAVRKNDTQLQERLNKALDEILADGTYEKINAKYFPFSIYE</sequence>
<dbReference type="AlphaFoldDB" id="A0A0K1XDW4"/>
<dbReference type="Proteomes" id="UP000063953">
    <property type="component" value="Chromosome"/>
</dbReference>
<comment type="similarity">
    <text evidence="1">Belongs to the bacterial solute-binding protein 3 family.</text>
</comment>
<evidence type="ECO:0000313" key="5">
    <source>
        <dbReference type="EMBL" id="AKX59378.1"/>
    </source>
</evidence>
<name>A0A0K1XDW4_9GAMM</name>
<dbReference type="SUPFAM" id="SSF53850">
    <property type="entry name" value="Periplasmic binding protein-like II"/>
    <property type="match status" value="1"/>
</dbReference>